<dbReference type="GO" id="GO:0043235">
    <property type="term" value="C:receptor complex"/>
    <property type="evidence" value="ECO:0007669"/>
    <property type="project" value="TreeGrafter"/>
</dbReference>
<proteinExistence type="predicted"/>
<dbReference type="GO" id="GO:0006898">
    <property type="term" value="P:receptor-mediated endocytosis"/>
    <property type="evidence" value="ECO:0007669"/>
    <property type="project" value="TreeGrafter"/>
</dbReference>
<organism evidence="3 4">
    <name type="scientific">Liparis tanakae</name>
    <name type="common">Tanaka's snailfish</name>
    <dbReference type="NCBI Taxonomy" id="230148"/>
    <lineage>
        <taxon>Eukaryota</taxon>
        <taxon>Metazoa</taxon>
        <taxon>Chordata</taxon>
        <taxon>Craniata</taxon>
        <taxon>Vertebrata</taxon>
        <taxon>Euteleostomi</taxon>
        <taxon>Actinopterygii</taxon>
        <taxon>Neopterygii</taxon>
        <taxon>Teleostei</taxon>
        <taxon>Neoteleostei</taxon>
        <taxon>Acanthomorphata</taxon>
        <taxon>Eupercaria</taxon>
        <taxon>Perciformes</taxon>
        <taxon>Cottioidei</taxon>
        <taxon>Cottales</taxon>
        <taxon>Liparidae</taxon>
        <taxon>Liparis</taxon>
    </lineage>
</organism>
<sequence length="127" mass="13638">MTRCALTCPVPNPCKNVCSHLCLLRPGGYTCACPQGSSVVQFDANECDAAIEAPVAMPAACRCMNGGTCYTDEGRLPKCKCPYGYVGSYCEMGKSKGAPAGTDNFNQNLWESFTHALVDTWELLHSD</sequence>
<evidence type="ECO:0000259" key="2">
    <source>
        <dbReference type="PROSITE" id="PS50026"/>
    </source>
</evidence>
<dbReference type="GO" id="GO:0042562">
    <property type="term" value="F:hormone binding"/>
    <property type="evidence" value="ECO:0007669"/>
    <property type="project" value="TreeGrafter"/>
</dbReference>
<evidence type="ECO:0000256" key="1">
    <source>
        <dbReference type="PROSITE-ProRule" id="PRU00076"/>
    </source>
</evidence>
<dbReference type="GO" id="GO:0016324">
    <property type="term" value="C:apical plasma membrane"/>
    <property type="evidence" value="ECO:0007669"/>
    <property type="project" value="TreeGrafter"/>
</dbReference>
<comment type="caution">
    <text evidence="3">The sequence shown here is derived from an EMBL/GenBank/DDBJ whole genome shotgun (WGS) entry which is preliminary data.</text>
</comment>
<keyword evidence="4" id="KW-1185">Reference proteome</keyword>
<protein>
    <submittedName>
        <fullName evidence="3">Low-density lipoprotein receptor-related protein 2</fullName>
    </submittedName>
</protein>
<evidence type="ECO:0000313" key="4">
    <source>
        <dbReference type="Proteomes" id="UP000314294"/>
    </source>
</evidence>
<keyword evidence="1" id="KW-1015">Disulfide bond</keyword>
<feature type="domain" description="EGF-like" evidence="2">
    <location>
        <begin position="57"/>
        <end position="91"/>
    </location>
</feature>
<keyword evidence="1" id="KW-0245">EGF-like domain</keyword>
<dbReference type="PROSITE" id="PS00022">
    <property type="entry name" value="EGF_1"/>
    <property type="match status" value="1"/>
</dbReference>
<accession>A0A4Z2HEY0</accession>
<dbReference type="PROSITE" id="PS01186">
    <property type="entry name" value="EGF_2"/>
    <property type="match status" value="1"/>
</dbReference>
<feature type="disulfide bond" evidence="1">
    <location>
        <begin position="81"/>
        <end position="90"/>
    </location>
</feature>
<gene>
    <name evidence="3" type="primary">LRP2_6</name>
    <name evidence="3" type="ORF">EYF80_025378</name>
</gene>
<dbReference type="PANTHER" id="PTHR22722">
    <property type="entry name" value="LOW-DENSITY LIPOPROTEIN RECEPTOR-RELATED PROTEIN 2-RELATED"/>
    <property type="match status" value="1"/>
</dbReference>
<keyword evidence="3" id="KW-0449">Lipoprotein</keyword>
<evidence type="ECO:0000313" key="3">
    <source>
        <dbReference type="EMBL" id="TNN64428.1"/>
    </source>
</evidence>
<dbReference type="SMART" id="SM00181">
    <property type="entry name" value="EGF"/>
    <property type="match status" value="2"/>
</dbReference>
<dbReference type="SUPFAM" id="SSF57196">
    <property type="entry name" value="EGF/Laminin"/>
    <property type="match status" value="1"/>
</dbReference>
<dbReference type="AlphaFoldDB" id="A0A4Z2HEY0"/>
<dbReference type="InterPro" id="IPR051221">
    <property type="entry name" value="LDLR-related"/>
</dbReference>
<dbReference type="PROSITE" id="PS50026">
    <property type="entry name" value="EGF_3"/>
    <property type="match status" value="1"/>
</dbReference>
<dbReference type="Gene3D" id="2.10.25.10">
    <property type="entry name" value="Laminin"/>
    <property type="match status" value="2"/>
</dbReference>
<name>A0A4Z2HEY0_9TELE</name>
<comment type="caution">
    <text evidence="1">Lacks conserved residue(s) required for the propagation of feature annotation.</text>
</comment>
<reference evidence="3 4" key="1">
    <citation type="submission" date="2019-03" db="EMBL/GenBank/DDBJ databases">
        <title>First draft genome of Liparis tanakae, snailfish: a comprehensive survey of snailfish specific genes.</title>
        <authorList>
            <person name="Kim W."/>
            <person name="Song I."/>
            <person name="Jeong J.-H."/>
            <person name="Kim D."/>
            <person name="Kim S."/>
            <person name="Ryu S."/>
            <person name="Song J.Y."/>
            <person name="Lee S.K."/>
        </authorList>
    </citation>
    <scope>NUCLEOTIDE SEQUENCE [LARGE SCALE GENOMIC DNA]</scope>
    <source>
        <tissue evidence="3">Muscle</tissue>
    </source>
</reference>
<dbReference type="EMBL" id="SRLO01000253">
    <property type="protein sequence ID" value="TNN64428.1"/>
    <property type="molecule type" value="Genomic_DNA"/>
</dbReference>
<dbReference type="OrthoDB" id="8876533at2759"/>
<keyword evidence="3" id="KW-0675">Receptor</keyword>
<dbReference type="Proteomes" id="UP000314294">
    <property type="component" value="Unassembled WGS sequence"/>
</dbReference>
<dbReference type="InterPro" id="IPR000742">
    <property type="entry name" value="EGF"/>
</dbReference>
<dbReference type="PANTHER" id="PTHR22722:SF11">
    <property type="entry name" value="LOW-DENSITY LIPOPROTEIN RECEPTOR-RELATED PROTEIN 2"/>
    <property type="match status" value="1"/>
</dbReference>